<evidence type="ECO:0000313" key="8">
    <source>
        <dbReference type="Proteomes" id="UP000735302"/>
    </source>
</evidence>
<feature type="compositionally biased region" description="Low complexity" evidence="3">
    <location>
        <begin position="280"/>
        <end position="292"/>
    </location>
</feature>
<feature type="region of interest" description="Disordered" evidence="3">
    <location>
        <begin position="400"/>
        <end position="583"/>
    </location>
</feature>
<feature type="region of interest" description="Disordered" evidence="3">
    <location>
        <begin position="622"/>
        <end position="651"/>
    </location>
</feature>
<evidence type="ECO:0000256" key="5">
    <source>
        <dbReference type="SAM" id="SignalP"/>
    </source>
</evidence>
<keyword evidence="8" id="KW-1185">Reference proteome</keyword>
<keyword evidence="5" id="KW-0732">Signal</keyword>
<evidence type="ECO:0000256" key="3">
    <source>
        <dbReference type="SAM" id="MobiDB-lite"/>
    </source>
</evidence>
<accession>A0AAV4BD97</accession>
<dbReference type="InterPro" id="IPR036034">
    <property type="entry name" value="PDZ_sf"/>
</dbReference>
<dbReference type="GO" id="GO:0005634">
    <property type="term" value="C:nucleus"/>
    <property type="evidence" value="ECO:0007669"/>
    <property type="project" value="UniProtKB-SubCell"/>
</dbReference>
<evidence type="ECO:0000313" key="7">
    <source>
        <dbReference type="EMBL" id="GFO16937.1"/>
    </source>
</evidence>
<keyword evidence="4" id="KW-1133">Transmembrane helix</keyword>
<reference evidence="7 8" key="1">
    <citation type="journal article" date="2021" name="Elife">
        <title>Chloroplast acquisition without the gene transfer in kleptoplastic sea slugs, Plakobranchus ocellatus.</title>
        <authorList>
            <person name="Maeda T."/>
            <person name="Takahashi S."/>
            <person name="Yoshida T."/>
            <person name="Shimamura S."/>
            <person name="Takaki Y."/>
            <person name="Nagai Y."/>
            <person name="Toyoda A."/>
            <person name="Suzuki Y."/>
            <person name="Arimoto A."/>
            <person name="Ishii H."/>
            <person name="Satoh N."/>
            <person name="Nishiyama T."/>
            <person name="Hasebe M."/>
            <person name="Maruyama T."/>
            <person name="Minagawa J."/>
            <person name="Obokata J."/>
            <person name="Shigenobu S."/>
        </authorList>
    </citation>
    <scope>NUCLEOTIDE SEQUENCE [LARGE SCALE GENOMIC DNA]</scope>
</reference>
<sequence length="736" mass="79331">MAVPYLLLPVGVLFALVTPAHAGCDPSPAVVAVASVLSTLAVVALLLIAIYFCRRRSRRKGDSMRRATNHYQPHGMINRAFSHPDEGGMAEHGFGSPKTFNHNKPKEFPKSSRDRKTWSSLPPSDRAVDGIASRLDRQGSCGSLDDGYSRHDPEVISVTLESHDIIGLGFNISGNMSSGIQVSEVHNRGPARDSGVVAVGDRILSVSVSYENIVYEDALTILSYASPYPVKLLLEKSPTQDNPSPILGPRPRRLSHPMFRSRSQDASDPPPSPLPKRSRSAVTKPVAATKTTGNRLFLKWKSAGGRSEHKSEKKPSSLEDTASLQKGGLRSWGSERDYVSQESDASSSPHHSLNMTTVAIVSESYKEGKELSLSSDKHDGIEKDSLELKDMSLASVTAETDVITQHSAVQVKAIPPGKPERKNRRKSDLQFEQTISSSSATSDQVSGPPPSQETEVQEEAIVATKSDRRGPALENTEKSSEDTKDLEGALDFIRNEDFSSLKQPLAQAPSPPGTPVEEELIFPTSKASGETNNNIKSFTDHDIDNEDRNYCDDQHQEMMQQQQQQQESQQSPPAPPGLDDESLDRIIAMNSFAPGTQGWAGLRAGGLQGGIRDDFVPDHPLFTSFPAQGGDSHSISSSSSNSFSTNSNSNINNRGLAYEIRDDIVTGRPVVVGLGGKGRVASSGRQDSAASDTTTTSSGTGKGQGQGEGSECSDTLDWSGQRLVRSPSFSNIFVAD</sequence>
<dbReference type="AlphaFoldDB" id="A0AAV4BD97"/>
<keyword evidence="4" id="KW-0472">Membrane</keyword>
<dbReference type="PANTHER" id="PTHR23348">
    <property type="entry name" value="PERIAXIN/AHNAK"/>
    <property type="match status" value="1"/>
</dbReference>
<dbReference type="Proteomes" id="UP000735302">
    <property type="component" value="Unassembled WGS sequence"/>
</dbReference>
<comment type="subcellular location">
    <subcellularLocation>
        <location evidence="1">Nucleus</location>
    </subcellularLocation>
</comment>
<feature type="compositionally biased region" description="Polar residues" evidence="3">
    <location>
        <begin position="525"/>
        <end position="537"/>
    </location>
</feature>
<comment type="caution">
    <text evidence="7">The sequence shown here is derived from an EMBL/GenBank/DDBJ whole genome shotgun (WGS) entry which is preliminary data.</text>
</comment>
<dbReference type="EMBL" id="BLXT01004727">
    <property type="protein sequence ID" value="GFO16937.1"/>
    <property type="molecule type" value="Genomic_DNA"/>
</dbReference>
<protein>
    <submittedName>
        <fullName evidence="7">Periaxin</fullName>
    </submittedName>
</protein>
<dbReference type="GO" id="GO:0005737">
    <property type="term" value="C:cytoplasm"/>
    <property type="evidence" value="ECO:0007669"/>
    <property type="project" value="TreeGrafter"/>
</dbReference>
<dbReference type="InterPro" id="IPR052082">
    <property type="entry name" value="Myelin_sheath_structural"/>
</dbReference>
<feature type="compositionally biased region" description="Basic and acidic residues" evidence="3">
    <location>
        <begin position="306"/>
        <end position="317"/>
    </location>
</feature>
<feature type="chain" id="PRO_5043842413" evidence="5">
    <location>
        <begin position="23"/>
        <end position="736"/>
    </location>
</feature>
<feature type="domain" description="PDZ" evidence="6">
    <location>
        <begin position="166"/>
        <end position="238"/>
    </location>
</feature>
<feature type="compositionally biased region" description="Polar residues" evidence="3">
    <location>
        <begin position="430"/>
        <end position="445"/>
    </location>
</feature>
<dbReference type="PANTHER" id="PTHR23348:SF16">
    <property type="entry name" value="LEUCINE RICH REPEAT FAMILY PROTEIN"/>
    <property type="match status" value="1"/>
</dbReference>
<dbReference type="CDD" id="cd00136">
    <property type="entry name" value="PDZ_canonical"/>
    <property type="match status" value="1"/>
</dbReference>
<feature type="compositionally biased region" description="Low complexity" evidence="3">
    <location>
        <begin position="687"/>
        <end position="699"/>
    </location>
</feature>
<dbReference type="Gene3D" id="2.30.42.10">
    <property type="match status" value="1"/>
</dbReference>
<dbReference type="InterPro" id="IPR001478">
    <property type="entry name" value="PDZ"/>
</dbReference>
<feature type="compositionally biased region" description="Polar residues" evidence="3">
    <location>
        <begin position="340"/>
        <end position="355"/>
    </location>
</feature>
<proteinExistence type="predicted"/>
<feature type="region of interest" description="Disordered" evidence="3">
    <location>
        <begin position="676"/>
        <end position="719"/>
    </location>
</feature>
<feature type="transmembrane region" description="Helical" evidence="4">
    <location>
        <begin position="32"/>
        <end position="53"/>
    </location>
</feature>
<feature type="region of interest" description="Disordered" evidence="3">
    <location>
        <begin position="235"/>
        <end position="355"/>
    </location>
</feature>
<name>A0AAV4BD97_9GAST</name>
<dbReference type="Pfam" id="PF00595">
    <property type="entry name" value="PDZ"/>
    <property type="match status" value="1"/>
</dbReference>
<dbReference type="SUPFAM" id="SSF50156">
    <property type="entry name" value="PDZ domain-like"/>
    <property type="match status" value="1"/>
</dbReference>
<dbReference type="SMART" id="SM00228">
    <property type="entry name" value="PDZ"/>
    <property type="match status" value="1"/>
</dbReference>
<feature type="region of interest" description="Disordered" evidence="3">
    <location>
        <begin position="75"/>
        <end position="129"/>
    </location>
</feature>
<dbReference type="GO" id="GO:0043484">
    <property type="term" value="P:regulation of RNA splicing"/>
    <property type="evidence" value="ECO:0007669"/>
    <property type="project" value="TreeGrafter"/>
</dbReference>
<gene>
    <name evidence="7" type="ORF">PoB_004344200</name>
</gene>
<feature type="compositionally biased region" description="Basic and acidic residues" evidence="3">
    <location>
        <begin position="465"/>
        <end position="499"/>
    </location>
</feature>
<feature type="compositionally biased region" description="Basic and acidic residues" evidence="3">
    <location>
        <begin position="538"/>
        <end position="556"/>
    </location>
</feature>
<evidence type="ECO:0000256" key="2">
    <source>
        <dbReference type="ARBA" id="ARBA00023242"/>
    </source>
</evidence>
<feature type="compositionally biased region" description="Low complexity" evidence="3">
    <location>
        <begin position="632"/>
        <end position="651"/>
    </location>
</feature>
<evidence type="ECO:0000256" key="1">
    <source>
        <dbReference type="ARBA" id="ARBA00004123"/>
    </source>
</evidence>
<feature type="compositionally biased region" description="Low complexity" evidence="3">
    <location>
        <begin position="557"/>
        <end position="571"/>
    </location>
</feature>
<organism evidence="7 8">
    <name type="scientific">Plakobranchus ocellatus</name>
    <dbReference type="NCBI Taxonomy" id="259542"/>
    <lineage>
        <taxon>Eukaryota</taxon>
        <taxon>Metazoa</taxon>
        <taxon>Spiralia</taxon>
        <taxon>Lophotrochozoa</taxon>
        <taxon>Mollusca</taxon>
        <taxon>Gastropoda</taxon>
        <taxon>Heterobranchia</taxon>
        <taxon>Euthyneura</taxon>
        <taxon>Panpulmonata</taxon>
        <taxon>Sacoglossa</taxon>
        <taxon>Placobranchoidea</taxon>
        <taxon>Plakobranchidae</taxon>
        <taxon>Plakobranchus</taxon>
    </lineage>
</organism>
<feature type="signal peptide" evidence="5">
    <location>
        <begin position="1"/>
        <end position="22"/>
    </location>
</feature>
<feature type="compositionally biased region" description="Basic and acidic residues" evidence="3">
    <location>
        <begin position="104"/>
        <end position="117"/>
    </location>
</feature>
<keyword evidence="2" id="KW-0539">Nucleus</keyword>
<evidence type="ECO:0000256" key="4">
    <source>
        <dbReference type="SAM" id="Phobius"/>
    </source>
</evidence>
<keyword evidence="4" id="KW-0812">Transmembrane</keyword>
<evidence type="ECO:0000259" key="6">
    <source>
        <dbReference type="SMART" id="SM00228"/>
    </source>
</evidence>